<dbReference type="HAMAP" id="MF_01161">
    <property type="entry name" value="tRNA_Ile_lys_synt"/>
    <property type="match status" value="1"/>
</dbReference>
<dbReference type="PANTHER" id="PTHR43033:SF1">
    <property type="entry name" value="TRNA(ILE)-LYSIDINE SYNTHASE-RELATED"/>
    <property type="match status" value="1"/>
</dbReference>
<dbReference type="GO" id="GO:0005737">
    <property type="term" value="C:cytoplasm"/>
    <property type="evidence" value="ECO:0007669"/>
    <property type="project" value="UniProtKB-SubCell"/>
</dbReference>
<name>A0A0H3CEM1_CAUVN</name>
<keyword evidence="1 6" id="KW-0436">Ligase</keyword>
<dbReference type="SMR" id="A0A0H3CEM1"/>
<dbReference type="OrthoDB" id="9807403at2"/>
<dbReference type="PANTHER" id="PTHR43033">
    <property type="entry name" value="TRNA(ILE)-LYSIDINE SYNTHASE-RELATED"/>
    <property type="match status" value="1"/>
</dbReference>
<dbReference type="GO" id="GO:0005524">
    <property type="term" value="F:ATP binding"/>
    <property type="evidence" value="ECO:0007669"/>
    <property type="project" value="UniProtKB-UniRule"/>
</dbReference>
<dbReference type="Pfam" id="PF01171">
    <property type="entry name" value="ATP_bind_3"/>
    <property type="match status" value="1"/>
</dbReference>
<dbReference type="EC" id="6.3.4.19" evidence="6"/>
<dbReference type="PATRIC" id="fig|565050.3.peg.3250"/>
<dbReference type="NCBIfam" id="TIGR02432">
    <property type="entry name" value="lysidine_TilS_N"/>
    <property type="match status" value="1"/>
</dbReference>
<evidence type="ECO:0000256" key="5">
    <source>
        <dbReference type="ARBA" id="ARBA00048539"/>
    </source>
</evidence>
<gene>
    <name evidence="6" type="primary">tilS</name>
    <name evidence="8" type="ordered locus">CCNA_03335</name>
</gene>
<dbReference type="KEGG" id="ccs:CCNA_03335"/>
<dbReference type="InterPro" id="IPR012795">
    <property type="entry name" value="tRNA_Ile_lys_synt_N"/>
</dbReference>
<dbReference type="AlphaFoldDB" id="A0A0H3CEM1"/>
<reference evidence="8 9" key="1">
    <citation type="journal article" date="2010" name="J. Bacteriol.">
        <title>The genetic basis of laboratory adaptation in Caulobacter crescentus.</title>
        <authorList>
            <person name="Marks M.E."/>
            <person name="Castro-Rojas C.M."/>
            <person name="Teiling C."/>
            <person name="Du L."/>
            <person name="Kapatral V."/>
            <person name="Walunas T.L."/>
            <person name="Crosson S."/>
        </authorList>
    </citation>
    <scope>NUCLEOTIDE SEQUENCE [LARGE SCALE GENOMIC DNA]</scope>
    <source>
        <strain evidence="9">NA1000 / CB15N</strain>
    </source>
</reference>
<comment type="domain">
    <text evidence="6">The N-terminal region contains the highly conserved SGGXDS motif, predicted to be a P-loop motif involved in ATP binding.</text>
</comment>
<dbReference type="RefSeq" id="WP_010921060.1">
    <property type="nucleotide sequence ID" value="NC_011916.1"/>
</dbReference>
<dbReference type="GeneID" id="7330359"/>
<evidence type="ECO:0000313" key="9">
    <source>
        <dbReference type="Proteomes" id="UP000001364"/>
    </source>
</evidence>
<dbReference type="GO" id="GO:0032267">
    <property type="term" value="F:tRNA(Ile)-lysidine synthase activity"/>
    <property type="evidence" value="ECO:0007669"/>
    <property type="project" value="UniProtKB-EC"/>
</dbReference>
<keyword evidence="9" id="KW-1185">Reference proteome</keyword>
<comment type="catalytic activity">
    <reaction evidence="5 6">
        <text>cytidine(34) in tRNA(Ile2) + L-lysine + ATP = lysidine(34) in tRNA(Ile2) + AMP + diphosphate + H(+)</text>
        <dbReference type="Rhea" id="RHEA:43744"/>
        <dbReference type="Rhea" id="RHEA-COMP:10625"/>
        <dbReference type="Rhea" id="RHEA-COMP:10670"/>
        <dbReference type="ChEBI" id="CHEBI:15378"/>
        <dbReference type="ChEBI" id="CHEBI:30616"/>
        <dbReference type="ChEBI" id="CHEBI:32551"/>
        <dbReference type="ChEBI" id="CHEBI:33019"/>
        <dbReference type="ChEBI" id="CHEBI:82748"/>
        <dbReference type="ChEBI" id="CHEBI:83665"/>
        <dbReference type="ChEBI" id="CHEBI:456215"/>
        <dbReference type="EC" id="6.3.4.19"/>
    </reaction>
</comment>
<evidence type="ECO:0000256" key="2">
    <source>
        <dbReference type="ARBA" id="ARBA00022694"/>
    </source>
</evidence>
<dbReference type="EMBL" id="CP001340">
    <property type="protein sequence ID" value="ACL96799.1"/>
    <property type="molecule type" value="Genomic_DNA"/>
</dbReference>
<dbReference type="InterPro" id="IPR014729">
    <property type="entry name" value="Rossmann-like_a/b/a_fold"/>
</dbReference>
<sequence>MRLDQVRAALDRRLDPASRAPLAVGFSGGGDSLFLLKTVLDWARPLDRPVLALVVDHQLQPQSTAWTAEAVAKARALGAAALGLTWTDQKPRTGLPAAARRARHALLATAAREAGARVLILGHTASDLAEGVAMRAEGSSVSNPRAWAPSPVWPEGRGLFVLRPLLTLTRAEIRDALTREGETWLDDPANLDLRYARARARAAGALTPLLPVRESPPPGVFEIDPAGAIRLPRDVVPAHLAAALLCASGAERPPRGDRLARLVERLRSGARFTATLAGARIEADQAVLICRDAGEAARGGLARLDLAPGACGVWDGRWEVVAGKTALAVVALRGRTSSLPAEQRARLSAIAPAVRPSLPVLLSLDGDAPGELVLDDLQLEADGEARVRSLVPDRFKAAVGLLDQESVT</sequence>
<keyword evidence="4 6" id="KW-0067">ATP-binding</keyword>
<dbReference type="InterPro" id="IPR011063">
    <property type="entry name" value="TilS/TtcA_N"/>
</dbReference>
<evidence type="ECO:0000256" key="1">
    <source>
        <dbReference type="ARBA" id="ARBA00022598"/>
    </source>
</evidence>
<proteinExistence type="inferred from homology"/>
<evidence type="ECO:0000256" key="4">
    <source>
        <dbReference type="ARBA" id="ARBA00022840"/>
    </source>
</evidence>
<keyword evidence="2 6" id="KW-0819">tRNA processing</keyword>
<dbReference type="HOGENOM" id="CLU_018869_3_2_5"/>
<dbReference type="Gene3D" id="3.40.50.620">
    <property type="entry name" value="HUPs"/>
    <property type="match status" value="1"/>
</dbReference>
<dbReference type="RefSeq" id="YP_002518707.1">
    <property type="nucleotide sequence ID" value="NC_011916.1"/>
</dbReference>
<accession>A0A0H3CEM1</accession>
<feature type="domain" description="tRNA(Ile)-lysidine/2-thiocytidine synthase N-terminal" evidence="7">
    <location>
        <begin position="23"/>
        <end position="202"/>
    </location>
</feature>
<dbReference type="GO" id="GO:0006400">
    <property type="term" value="P:tRNA modification"/>
    <property type="evidence" value="ECO:0007669"/>
    <property type="project" value="UniProtKB-UniRule"/>
</dbReference>
<dbReference type="CDD" id="cd01992">
    <property type="entry name" value="TilS_N"/>
    <property type="match status" value="1"/>
</dbReference>
<keyword evidence="3 6" id="KW-0547">Nucleotide-binding</keyword>
<dbReference type="Proteomes" id="UP000001364">
    <property type="component" value="Chromosome"/>
</dbReference>
<keyword evidence="6" id="KW-0963">Cytoplasm</keyword>
<organism evidence="8 9">
    <name type="scientific">Caulobacter vibrioides (strain NA1000 / CB15N)</name>
    <name type="common">Caulobacter crescentus</name>
    <dbReference type="NCBI Taxonomy" id="565050"/>
    <lineage>
        <taxon>Bacteria</taxon>
        <taxon>Pseudomonadati</taxon>
        <taxon>Pseudomonadota</taxon>
        <taxon>Alphaproteobacteria</taxon>
        <taxon>Caulobacterales</taxon>
        <taxon>Caulobacteraceae</taxon>
        <taxon>Caulobacter</taxon>
    </lineage>
</organism>
<dbReference type="InterPro" id="IPR012094">
    <property type="entry name" value="tRNA_Ile_lys_synt"/>
</dbReference>
<comment type="similarity">
    <text evidence="6">Belongs to the tRNA(Ile)-lysidine synthase family.</text>
</comment>
<comment type="subcellular location">
    <subcellularLocation>
        <location evidence="6">Cytoplasm</location>
    </subcellularLocation>
</comment>
<evidence type="ECO:0000256" key="6">
    <source>
        <dbReference type="HAMAP-Rule" id="MF_01161"/>
    </source>
</evidence>
<protein>
    <recommendedName>
        <fullName evidence="6">tRNA(Ile)-lysidine synthase</fullName>
        <ecNumber evidence="6">6.3.4.19</ecNumber>
    </recommendedName>
    <alternativeName>
        <fullName evidence="6">tRNA(Ile)-2-lysyl-cytidine synthase</fullName>
    </alternativeName>
    <alternativeName>
        <fullName evidence="6">tRNA(Ile)-lysidine synthetase</fullName>
    </alternativeName>
</protein>
<dbReference type="SUPFAM" id="SSF52402">
    <property type="entry name" value="Adenine nucleotide alpha hydrolases-like"/>
    <property type="match status" value="1"/>
</dbReference>
<evidence type="ECO:0000313" key="8">
    <source>
        <dbReference type="EMBL" id="ACL96799.1"/>
    </source>
</evidence>
<evidence type="ECO:0000259" key="7">
    <source>
        <dbReference type="Pfam" id="PF01171"/>
    </source>
</evidence>
<feature type="binding site" evidence="6">
    <location>
        <begin position="27"/>
        <end position="32"/>
    </location>
    <ligand>
        <name>ATP</name>
        <dbReference type="ChEBI" id="CHEBI:30616"/>
    </ligand>
</feature>
<comment type="function">
    <text evidence="6">Ligates lysine onto the cytidine present at position 34 of the AUA codon-specific tRNA(Ile) that contains the anticodon CAU, in an ATP-dependent manner. Cytidine is converted to lysidine, thus changing the amino acid specificity of the tRNA from methionine to isoleucine.</text>
</comment>
<evidence type="ECO:0000256" key="3">
    <source>
        <dbReference type="ARBA" id="ARBA00022741"/>
    </source>
</evidence>